<feature type="compositionally biased region" description="Basic and acidic residues" evidence="1">
    <location>
        <begin position="152"/>
        <end position="162"/>
    </location>
</feature>
<feature type="compositionally biased region" description="Polar residues" evidence="1">
    <location>
        <begin position="100"/>
        <end position="109"/>
    </location>
</feature>
<feature type="compositionally biased region" description="Basic residues" evidence="1">
    <location>
        <begin position="497"/>
        <end position="512"/>
    </location>
</feature>
<feature type="region of interest" description="Disordered" evidence="1">
    <location>
        <begin position="100"/>
        <end position="162"/>
    </location>
</feature>
<dbReference type="GeneID" id="109541343"/>
<feature type="compositionally biased region" description="Polar residues" evidence="1">
    <location>
        <begin position="252"/>
        <end position="268"/>
    </location>
</feature>
<feature type="compositionally biased region" description="Polar residues" evidence="1">
    <location>
        <begin position="728"/>
        <end position="741"/>
    </location>
</feature>
<feature type="region of interest" description="Disordered" evidence="1">
    <location>
        <begin position="684"/>
        <end position="769"/>
    </location>
</feature>
<evidence type="ECO:0000313" key="2">
    <source>
        <dbReference type="EnsemblMetazoa" id="XP_019765750.1"/>
    </source>
</evidence>
<feature type="compositionally biased region" description="Basic and acidic residues" evidence="1">
    <location>
        <begin position="126"/>
        <end position="142"/>
    </location>
</feature>
<evidence type="ECO:0000313" key="3">
    <source>
        <dbReference type="Proteomes" id="UP000019118"/>
    </source>
</evidence>
<feature type="compositionally biased region" description="Low complexity" evidence="1">
    <location>
        <begin position="483"/>
        <end position="496"/>
    </location>
</feature>
<dbReference type="Proteomes" id="UP000019118">
    <property type="component" value="Unassembled WGS sequence"/>
</dbReference>
<proteinExistence type="predicted"/>
<protein>
    <submittedName>
        <fullName evidence="2">Uncharacterized protein</fullName>
    </submittedName>
</protein>
<feature type="compositionally biased region" description="Basic and acidic residues" evidence="1">
    <location>
        <begin position="513"/>
        <end position="533"/>
    </location>
</feature>
<feature type="compositionally biased region" description="Basic and acidic residues" evidence="1">
    <location>
        <begin position="693"/>
        <end position="711"/>
    </location>
</feature>
<feature type="region of interest" description="Disordered" evidence="1">
    <location>
        <begin position="230"/>
        <end position="274"/>
    </location>
</feature>
<keyword evidence="3" id="KW-1185">Reference proteome</keyword>
<reference evidence="3" key="1">
    <citation type="journal article" date="2013" name="Genome Biol.">
        <title>Draft genome of the mountain pine beetle, Dendroctonus ponderosae Hopkins, a major forest pest.</title>
        <authorList>
            <person name="Keeling C.I."/>
            <person name="Yuen M.M."/>
            <person name="Liao N.Y."/>
            <person name="Docking T.R."/>
            <person name="Chan S.K."/>
            <person name="Taylor G.A."/>
            <person name="Palmquist D.L."/>
            <person name="Jackman S.D."/>
            <person name="Nguyen A."/>
            <person name="Li M."/>
            <person name="Henderson H."/>
            <person name="Janes J.K."/>
            <person name="Zhao Y."/>
            <person name="Pandoh P."/>
            <person name="Moore R."/>
            <person name="Sperling F.A."/>
            <person name="Huber D.P."/>
            <person name="Birol I."/>
            <person name="Jones S.J."/>
            <person name="Bohlmann J."/>
        </authorList>
    </citation>
    <scope>NUCLEOTIDE SEQUENCE</scope>
</reference>
<evidence type="ECO:0000256" key="1">
    <source>
        <dbReference type="SAM" id="MobiDB-lite"/>
    </source>
</evidence>
<feature type="compositionally biased region" description="Basic residues" evidence="1">
    <location>
        <begin position="379"/>
        <end position="388"/>
    </location>
</feature>
<dbReference type="EnsemblMetazoa" id="XM_019910191.1">
    <property type="protein sequence ID" value="XP_019765750.1"/>
    <property type="gene ID" value="LOC109541343"/>
</dbReference>
<feature type="compositionally biased region" description="Basic residues" evidence="1">
    <location>
        <begin position="448"/>
        <end position="482"/>
    </location>
</feature>
<sequence length="937" mass="107274">MDDSRRMNASDEEDDLEALRLVALRSLKKPPAANPSFSQNVNTILPTCKVAYKFRGANRKYGNHPHGKGRFFNGRETAKENSVVYSNLISLTPRDSIEYATSKQQTKTDSVFLPQSRYNSNSQQEAKGDKASSKFDRYRDTDKSEDEDSEEETLKMDSDDELCKLERADSLEALMQELDDEIQGKAKSKEIDETPSVVDSESEQKNEPSTSESEDKKYIVVKSEELGTSNEQLIEKVDQPTSEQTEPVAIKENNNSNKAIDNSSTSESALKKRRHNIPFQRNFRGIRGRHRDYKPTPHLFKQQYLPQNGAMHHFPNLQAVFPNPQFGPPPIIVNSPPFFDMPLPPLRVDTTQNLPTQMMAPLSPRSAAFVLQNRAIIEKRKRSPRRTYSRSPSPRNRSRSISPRNPLATPRRRSLSPRKRSTSPRRRSLTPIRNRSPPLLRKSSPILMRKRSPSPLKKRSRSPRRRSITPKKRSSSPKRRPLSPRLRNSSPKSRPFSPKRRSASPKKRSTSPRKREIKDSENGSKNKLSIRDRLGFKNLSKSEEKLALDKSNVDRSPQKDVKLFTDPVLEARKKKFESKEMKVREGVIRLKPKDDAKSEESIEKECVKAESPKEVEPVAEHAITTKMCEVVKELMEVEPLNEDILLQDDALELDAHLDLFSEEDSDNEKKSFFKAKEISAKTCESYPSSKLINGEKNEQKTKHIKDSKGSRSNESSGINKRKRREISPVNSTKRSRTTQSPRADKSVASKKLGVKSERHPKKFDRKIEIKIKNPSKYERADKLDDAKEIKVEKHRKQVKEEIQQNNNDDDEDHALVIENLAESEIRPNDEGDLRAQLSKKRAEKLNKHISRKGVTSRLLQNALENALPIKKHKKSKSKELTSSADGKLPIHLRLGLACGSEIFTKTKRKSKNRKSDETEHQPQEFELRRFNVRLVSL</sequence>
<name>A0AAR5PXN2_DENPD</name>
<dbReference type="KEGG" id="dpa:109541343"/>
<feature type="compositionally biased region" description="Basic and acidic residues" evidence="1">
    <location>
        <begin position="182"/>
        <end position="192"/>
    </location>
</feature>
<dbReference type="AlphaFoldDB" id="A0AAR5PXN2"/>
<reference evidence="2" key="2">
    <citation type="submission" date="2024-08" db="UniProtKB">
        <authorList>
            <consortium name="EnsemblMetazoa"/>
        </authorList>
    </citation>
    <scope>IDENTIFICATION</scope>
</reference>
<feature type="region of interest" description="Disordered" evidence="1">
    <location>
        <begin position="376"/>
        <end position="533"/>
    </location>
</feature>
<accession>A0AAR5PXN2</accession>
<feature type="compositionally biased region" description="Low complexity" evidence="1">
    <location>
        <begin position="389"/>
        <end position="406"/>
    </location>
</feature>
<feature type="compositionally biased region" description="Basic residues" evidence="1">
    <location>
        <begin position="410"/>
        <end position="428"/>
    </location>
</feature>
<feature type="region of interest" description="Disordered" evidence="1">
    <location>
        <begin position="174"/>
        <end position="217"/>
    </location>
</feature>
<feature type="compositionally biased region" description="Polar residues" evidence="1">
    <location>
        <begin position="116"/>
        <end position="125"/>
    </location>
</feature>
<organism evidence="2 3">
    <name type="scientific">Dendroctonus ponderosae</name>
    <name type="common">Mountain pine beetle</name>
    <dbReference type="NCBI Taxonomy" id="77166"/>
    <lineage>
        <taxon>Eukaryota</taxon>
        <taxon>Metazoa</taxon>
        <taxon>Ecdysozoa</taxon>
        <taxon>Arthropoda</taxon>
        <taxon>Hexapoda</taxon>
        <taxon>Insecta</taxon>
        <taxon>Pterygota</taxon>
        <taxon>Neoptera</taxon>
        <taxon>Endopterygota</taxon>
        <taxon>Coleoptera</taxon>
        <taxon>Polyphaga</taxon>
        <taxon>Cucujiformia</taxon>
        <taxon>Curculionidae</taxon>
        <taxon>Scolytinae</taxon>
        <taxon>Dendroctonus</taxon>
    </lineage>
</organism>
<feature type="region of interest" description="Disordered" evidence="1">
    <location>
        <begin position="792"/>
        <end position="812"/>
    </location>
</feature>